<gene>
    <name evidence="1" type="ORF">GCM10009721_18800</name>
</gene>
<dbReference type="InterPro" id="IPR021247">
    <property type="entry name" value="DUF2785"/>
</dbReference>
<proteinExistence type="predicted"/>
<evidence type="ECO:0000313" key="2">
    <source>
        <dbReference type="Proteomes" id="UP000623461"/>
    </source>
</evidence>
<evidence type="ECO:0008006" key="3">
    <source>
        <dbReference type="Google" id="ProtNLM"/>
    </source>
</evidence>
<keyword evidence="2" id="KW-1185">Reference proteome</keyword>
<dbReference type="EMBL" id="BMNZ01000003">
    <property type="protein sequence ID" value="GGM93082.1"/>
    <property type="molecule type" value="Genomic_DNA"/>
</dbReference>
<reference evidence="2" key="1">
    <citation type="journal article" date="2019" name="Int. J. Syst. Evol. Microbiol.">
        <title>The Global Catalogue of Microorganisms (GCM) 10K type strain sequencing project: providing services to taxonomists for standard genome sequencing and annotation.</title>
        <authorList>
            <consortium name="The Broad Institute Genomics Platform"/>
            <consortium name="The Broad Institute Genome Sequencing Center for Infectious Disease"/>
            <person name="Wu L."/>
            <person name="Ma J."/>
        </authorList>
    </citation>
    <scope>NUCLEOTIDE SEQUENCE [LARGE SCALE GENOMIC DNA]</scope>
    <source>
        <strain evidence="2">JCM 1365</strain>
    </source>
</reference>
<sequence length="249" mass="26684">MSDATLRSLVDDLASPDPAVRDEGAYAALARRVREGAVSADDRSWLAGAMLERLGHERVEARAFAPLVLASLVAAGDFDDAWVPAVSRWYVGEEDLRGHDPELGWVHAVAHGADFFGECGAAGVGDPAVLLDALARRLVAPTTFVWRDQEDDRLACAVALVLSRDDVDGSVAVGWLERVRSMFAAGAPGAVPAEASNTMRTLRSLHVALGEDVLRGGEPVVVPHAGLVRRELAHLLAEVTPWFWRPRSG</sequence>
<dbReference type="Proteomes" id="UP000623461">
    <property type="component" value="Unassembled WGS sequence"/>
</dbReference>
<organism evidence="1 2">
    <name type="scientific">Terrabacter tumescens</name>
    <dbReference type="NCBI Taxonomy" id="60443"/>
    <lineage>
        <taxon>Bacteria</taxon>
        <taxon>Bacillati</taxon>
        <taxon>Actinomycetota</taxon>
        <taxon>Actinomycetes</taxon>
        <taxon>Micrococcales</taxon>
        <taxon>Intrasporangiaceae</taxon>
        <taxon>Terrabacter</taxon>
    </lineage>
</organism>
<accession>A0ABQ2HVT9</accession>
<protein>
    <recommendedName>
        <fullName evidence="3">DUF2785 domain-containing protein</fullName>
    </recommendedName>
</protein>
<evidence type="ECO:0000313" key="1">
    <source>
        <dbReference type="EMBL" id="GGM93082.1"/>
    </source>
</evidence>
<name>A0ABQ2HVT9_9MICO</name>
<dbReference type="RefSeq" id="WP_052358319.1">
    <property type="nucleotide sequence ID" value="NZ_BMNZ01000003.1"/>
</dbReference>
<comment type="caution">
    <text evidence="1">The sequence shown here is derived from an EMBL/GenBank/DDBJ whole genome shotgun (WGS) entry which is preliminary data.</text>
</comment>
<dbReference type="Pfam" id="PF10978">
    <property type="entry name" value="DUF2785"/>
    <property type="match status" value="1"/>
</dbReference>